<sequence length="71" mass="8279">MNLFWKALQTQLTDNQWKWVKGCIIHTCTVKEIAAEEATTVEAVKSWGKQVRKKLRSEPFRKMIGLDIEDT</sequence>
<gene>
    <name evidence="1" type="ORF">RWE15_17690</name>
</gene>
<keyword evidence="2" id="KW-1185">Reference proteome</keyword>
<dbReference type="Proteomes" id="UP001281447">
    <property type="component" value="Unassembled WGS sequence"/>
</dbReference>
<comment type="caution">
    <text evidence="1">The sequence shown here is derived from an EMBL/GenBank/DDBJ whole genome shotgun (WGS) entry which is preliminary data.</text>
</comment>
<name>A0ABU5C9G3_9BACI</name>
<evidence type="ECO:0000313" key="2">
    <source>
        <dbReference type="Proteomes" id="UP001281447"/>
    </source>
</evidence>
<dbReference type="InterPro" id="IPR013324">
    <property type="entry name" value="RNA_pol_sigma_r3/r4-like"/>
</dbReference>
<protein>
    <submittedName>
        <fullName evidence="1">Uncharacterized protein</fullName>
    </submittedName>
</protein>
<dbReference type="SUPFAM" id="SSF88659">
    <property type="entry name" value="Sigma3 and sigma4 domains of RNA polymerase sigma factors"/>
    <property type="match status" value="1"/>
</dbReference>
<dbReference type="EMBL" id="JAWDIP010000004">
    <property type="protein sequence ID" value="MDY0395880.1"/>
    <property type="molecule type" value="Genomic_DNA"/>
</dbReference>
<evidence type="ECO:0000313" key="1">
    <source>
        <dbReference type="EMBL" id="MDY0395880.1"/>
    </source>
</evidence>
<reference evidence="1 2" key="1">
    <citation type="submission" date="2023-10" db="EMBL/GenBank/DDBJ databases">
        <title>Virgibacillus halophilus 5B73C genome.</title>
        <authorList>
            <person name="Miliotis G."/>
            <person name="Sengupta P."/>
            <person name="Hameed A."/>
            <person name="Chuvochina M."/>
            <person name="Mcdonagh F."/>
            <person name="Simpson A.C."/>
            <person name="Singh N.K."/>
            <person name="Rekha P.D."/>
            <person name="Raman K."/>
            <person name="Hugenholtz P."/>
            <person name="Venkateswaran K."/>
        </authorList>
    </citation>
    <scope>NUCLEOTIDE SEQUENCE [LARGE SCALE GENOMIC DNA]</scope>
    <source>
        <strain evidence="1 2">5B73C</strain>
    </source>
</reference>
<organism evidence="1 2">
    <name type="scientific">Tigheibacillus halophilus</name>
    <dbReference type="NCBI Taxonomy" id="361280"/>
    <lineage>
        <taxon>Bacteria</taxon>
        <taxon>Bacillati</taxon>
        <taxon>Bacillota</taxon>
        <taxon>Bacilli</taxon>
        <taxon>Bacillales</taxon>
        <taxon>Bacillaceae</taxon>
        <taxon>Tigheibacillus</taxon>
    </lineage>
</organism>
<proteinExistence type="predicted"/>
<accession>A0ABU5C9G3</accession>